<reference evidence="2" key="1">
    <citation type="submission" date="2023-02" db="EMBL/GenBank/DDBJ databases">
        <title>Georgenia sp.10Sc9-8, isolated from a soil sample collected from the Taklamakan desert.</title>
        <authorList>
            <person name="Liu S."/>
        </authorList>
    </citation>
    <scope>NUCLEOTIDE SEQUENCE</scope>
    <source>
        <strain evidence="2">10Sc9-8</strain>
    </source>
</reference>
<comment type="caution">
    <text evidence="2">The sequence shown here is derived from an EMBL/GenBank/DDBJ whole genome shotgun (WGS) entry which is preliminary data.</text>
</comment>
<proteinExistence type="predicted"/>
<accession>A0ABT5TT84</accession>
<feature type="transmembrane region" description="Helical" evidence="1">
    <location>
        <begin position="46"/>
        <end position="66"/>
    </location>
</feature>
<keyword evidence="1" id="KW-0812">Transmembrane</keyword>
<organism evidence="2 3">
    <name type="scientific">Georgenia halotolerans</name>
    <dbReference type="NCBI Taxonomy" id="3028317"/>
    <lineage>
        <taxon>Bacteria</taxon>
        <taxon>Bacillati</taxon>
        <taxon>Actinomycetota</taxon>
        <taxon>Actinomycetes</taxon>
        <taxon>Micrococcales</taxon>
        <taxon>Bogoriellaceae</taxon>
        <taxon>Georgenia</taxon>
    </lineage>
</organism>
<dbReference type="Proteomes" id="UP001165561">
    <property type="component" value="Unassembled WGS sequence"/>
</dbReference>
<sequence length="210" mass="20501">MNVRRAAVAAGLGTLAEQGAFRVLRSRPPGGEQRWQRTNYAGRPVSLLGGAAVACACTIAPVLGALPRHGQSVGPAVGAALVAATGGTMGALDDFGEDTASASKGLRGHLGALARGQVTTGALKIAGIGAGAFVAAVLLTPRSGSRPVDAVELVAGTVLVAGTANLHNLFDLRPGRALKVAAGVSAALAVGGGRTRTAAVVTTAARGATA</sequence>
<protein>
    <submittedName>
        <fullName evidence="2">Uncharacterized protein</fullName>
    </submittedName>
</protein>
<feature type="non-terminal residue" evidence="2">
    <location>
        <position position="210"/>
    </location>
</feature>
<evidence type="ECO:0000313" key="3">
    <source>
        <dbReference type="Proteomes" id="UP001165561"/>
    </source>
</evidence>
<gene>
    <name evidence="2" type="ORF">PU560_01735</name>
</gene>
<dbReference type="EMBL" id="JARACI010000326">
    <property type="protein sequence ID" value="MDD9205184.1"/>
    <property type="molecule type" value="Genomic_DNA"/>
</dbReference>
<evidence type="ECO:0000313" key="2">
    <source>
        <dbReference type="EMBL" id="MDD9205184.1"/>
    </source>
</evidence>
<evidence type="ECO:0000256" key="1">
    <source>
        <dbReference type="SAM" id="Phobius"/>
    </source>
</evidence>
<feature type="transmembrane region" description="Helical" evidence="1">
    <location>
        <begin position="112"/>
        <end position="139"/>
    </location>
</feature>
<keyword evidence="1" id="KW-1133">Transmembrane helix</keyword>
<keyword evidence="1" id="KW-0472">Membrane</keyword>
<keyword evidence="3" id="KW-1185">Reference proteome</keyword>
<name>A0ABT5TT84_9MICO</name>